<protein>
    <recommendedName>
        <fullName evidence="3">DUF429 domain-containing protein</fullName>
    </recommendedName>
</protein>
<dbReference type="EMBL" id="LPJR01000025">
    <property type="protein sequence ID" value="KWF30978.1"/>
    <property type="molecule type" value="Genomic_DNA"/>
</dbReference>
<comment type="caution">
    <text evidence="1">The sequence shown here is derived from an EMBL/GenBank/DDBJ whole genome shotgun (WGS) entry which is preliminary data.</text>
</comment>
<dbReference type="Proteomes" id="UP000062912">
    <property type="component" value="Unassembled WGS sequence"/>
</dbReference>
<dbReference type="AlphaFoldDB" id="A0A132EJF8"/>
<proteinExistence type="predicted"/>
<gene>
    <name evidence="1" type="ORF">WT56_13360</name>
</gene>
<evidence type="ECO:0000313" key="2">
    <source>
        <dbReference type="Proteomes" id="UP000062912"/>
    </source>
</evidence>
<evidence type="ECO:0000313" key="1">
    <source>
        <dbReference type="EMBL" id="KWF30978.1"/>
    </source>
</evidence>
<organism evidence="1 2">
    <name type="scientific">Burkholderia pseudomultivorans</name>
    <dbReference type="NCBI Taxonomy" id="1207504"/>
    <lineage>
        <taxon>Bacteria</taxon>
        <taxon>Pseudomonadati</taxon>
        <taxon>Pseudomonadota</taxon>
        <taxon>Betaproteobacteria</taxon>
        <taxon>Burkholderiales</taxon>
        <taxon>Burkholderiaceae</taxon>
        <taxon>Burkholderia</taxon>
        <taxon>Burkholderia cepacia complex</taxon>
    </lineage>
</organism>
<dbReference type="Pfam" id="PF04250">
    <property type="entry name" value="DUF429"/>
    <property type="match status" value="1"/>
</dbReference>
<reference evidence="1 2" key="1">
    <citation type="submission" date="2015-11" db="EMBL/GenBank/DDBJ databases">
        <title>Expanding the genomic diversity of Burkholderia species for the development of highly accurate diagnostics.</title>
        <authorList>
            <person name="Sahl J."/>
            <person name="Keim P."/>
            <person name="Wagner D."/>
        </authorList>
    </citation>
    <scope>NUCLEOTIDE SEQUENCE [LARGE SCALE GENOMIC DNA]</scope>
    <source>
        <strain evidence="1 2">MSMB368WGS</strain>
    </source>
</reference>
<dbReference type="RefSeq" id="WP_060241165.1">
    <property type="nucleotide sequence ID" value="NZ_LPJR01000025.1"/>
</dbReference>
<evidence type="ECO:0008006" key="3">
    <source>
        <dbReference type="Google" id="ProtNLM"/>
    </source>
</evidence>
<sequence>MRSARSSAAGALHRGRERDAQPCAVAGVDVGGDRKLCDLVILRGSTVVCHEERIAPEALPALCVEHDVVAVGVDAPSCWWSGDGRRPAEQALARERISCFPTPTQQQAVASASGFFDWMFIGERVYRALAPAYPLLAGARYAGGRVSFETYPYAITCALLGRTVASAKLKRIQRRQLLEKLGIDVSMLRSVDARDATLCALTARFVIERNAHAYGAEDGGYIRVPIVNEAIVLDAL</sequence>
<dbReference type="OrthoDB" id="5242335at2"/>
<name>A0A132EJF8_9BURK</name>
<dbReference type="InterPro" id="IPR007362">
    <property type="entry name" value="DUF429"/>
</dbReference>
<accession>A0A132EJF8</accession>